<evidence type="ECO:0000256" key="1">
    <source>
        <dbReference type="SAM" id="SignalP"/>
    </source>
</evidence>
<dbReference type="EMBL" id="VLLB01000009">
    <property type="protein sequence ID" value="TWI62228.1"/>
    <property type="molecule type" value="Genomic_DNA"/>
</dbReference>
<feature type="signal peptide" evidence="1">
    <location>
        <begin position="1"/>
        <end position="20"/>
    </location>
</feature>
<reference evidence="2 3" key="1">
    <citation type="journal article" date="2015" name="Stand. Genomic Sci.">
        <title>Genomic Encyclopedia of Bacterial and Archaeal Type Strains, Phase III: the genomes of soil and plant-associated and newly described type strains.</title>
        <authorList>
            <person name="Whitman W.B."/>
            <person name="Woyke T."/>
            <person name="Klenk H.P."/>
            <person name="Zhou Y."/>
            <person name="Lilburn T.G."/>
            <person name="Beck B.J."/>
            <person name="De Vos P."/>
            <person name="Vandamme P."/>
            <person name="Eisen J.A."/>
            <person name="Garrity G."/>
            <person name="Hugenholtz P."/>
            <person name="Kyrpides N.C."/>
        </authorList>
    </citation>
    <scope>NUCLEOTIDE SEQUENCE [LARGE SCALE GENOMIC DNA]</scope>
    <source>
        <strain evidence="2 3">CGMCC 1.10822</strain>
    </source>
</reference>
<sequence length="277" mass="29763">MRQLLASLLVMMLAASVARAEVVIPLALENGIPVAQLSIAGGTHPFTLDIGSSRTVHLTRDVMDTIPGLQLTGRKLKSLDLTGRIAEQDEFTIPDLVINGISFGAVTGVAFEPWGLHTGPGAAQPRHSVIGLGLFAQQPFVYDFAGAKLRFGAPLALGTGWRELPYEKVHEGIVVRLGNERASYRMVFDTAANVSVVKPASVQSRRDRTHRCDFLGPGKPCKYVAMSLAGGPVLTPLLLPMPERFEPDGLAGADFFQHYAVYVDQANGKVALRPAAR</sequence>
<dbReference type="OrthoDB" id="8772683at2"/>
<organism evidence="2 3">
    <name type="scientific">Pseudoduganella lurida</name>
    <dbReference type="NCBI Taxonomy" id="1036180"/>
    <lineage>
        <taxon>Bacteria</taxon>
        <taxon>Pseudomonadati</taxon>
        <taxon>Pseudomonadota</taxon>
        <taxon>Betaproteobacteria</taxon>
        <taxon>Burkholderiales</taxon>
        <taxon>Oxalobacteraceae</taxon>
        <taxon>Telluria group</taxon>
        <taxon>Pseudoduganella</taxon>
    </lineage>
</organism>
<dbReference type="RefSeq" id="WP_145651872.1">
    <property type="nucleotide sequence ID" value="NZ_VLLB01000009.1"/>
</dbReference>
<feature type="chain" id="PRO_5022134223" description="Aspartyl protease" evidence="1">
    <location>
        <begin position="21"/>
        <end position="277"/>
    </location>
</feature>
<keyword evidence="3" id="KW-1185">Reference proteome</keyword>
<keyword evidence="1" id="KW-0732">Signal</keyword>
<proteinExistence type="predicted"/>
<dbReference type="Proteomes" id="UP000318431">
    <property type="component" value="Unassembled WGS sequence"/>
</dbReference>
<comment type="caution">
    <text evidence="2">The sequence shown here is derived from an EMBL/GenBank/DDBJ whole genome shotgun (WGS) entry which is preliminary data.</text>
</comment>
<accession>A0A562QZI8</accession>
<protein>
    <recommendedName>
        <fullName evidence="4">Aspartyl protease</fullName>
    </recommendedName>
</protein>
<dbReference type="AlphaFoldDB" id="A0A562QZI8"/>
<evidence type="ECO:0000313" key="2">
    <source>
        <dbReference type="EMBL" id="TWI62228.1"/>
    </source>
</evidence>
<name>A0A562QZI8_9BURK</name>
<evidence type="ECO:0008006" key="4">
    <source>
        <dbReference type="Google" id="ProtNLM"/>
    </source>
</evidence>
<evidence type="ECO:0000313" key="3">
    <source>
        <dbReference type="Proteomes" id="UP000318431"/>
    </source>
</evidence>
<gene>
    <name evidence="2" type="ORF">IP91_04337</name>
</gene>